<proteinExistence type="predicted"/>
<dbReference type="GO" id="GO:0005739">
    <property type="term" value="C:mitochondrion"/>
    <property type="evidence" value="ECO:0007669"/>
    <property type="project" value="TreeGrafter"/>
</dbReference>
<dbReference type="PANTHER" id="PTHR47868:SF2">
    <property type="entry name" value="OS05G0457700 PROTEIN"/>
    <property type="match status" value="1"/>
</dbReference>
<sequence length="257" mass="27757">MIRIATKSLRRTATAVASRTFLSCRPLSSFFSLISSRNLTQSTQINTCLSAQSSPHAKGLVHLAMSTVLHERGDVEDAINKMQTIQDSTDYSLGVKICCLGRSCWTTFREGAAGSFFQGVQDGIGSSGITGLSCGEYVRATWNFFSAKEFYEKLTQGQPITPNFGERLVLATCNMAPEVVFLAATCSKHQKVGVVLLCIAIIWAIDLLKAPPLETEGSIQYGAPLLGACTGKSLLPDTFAQMISVPLSSVTYTMFVM</sequence>
<comment type="caution">
    <text evidence="1">The sequence shown here is derived from an EMBL/GenBank/DDBJ whole genome shotgun (WGS) entry which is preliminary data.</text>
</comment>
<protein>
    <submittedName>
        <fullName evidence="1">Uncharacterized protein</fullName>
    </submittedName>
</protein>
<organism evidence="1 2">
    <name type="scientific">Dillenia turbinata</name>
    <dbReference type="NCBI Taxonomy" id="194707"/>
    <lineage>
        <taxon>Eukaryota</taxon>
        <taxon>Viridiplantae</taxon>
        <taxon>Streptophyta</taxon>
        <taxon>Embryophyta</taxon>
        <taxon>Tracheophyta</taxon>
        <taxon>Spermatophyta</taxon>
        <taxon>Magnoliopsida</taxon>
        <taxon>eudicotyledons</taxon>
        <taxon>Gunneridae</taxon>
        <taxon>Pentapetalae</taxon>
        <taxon>Dilleniales</taxon>
        <taxon>Dilleniaceae</taxon>
        <taxon>Dillenia</taxon>
    </lineage>
</organism>
<evidence type="ECO:0000313" key="1">
    <source>
        <dbReference type="EMBL" id="KAK6942984.1"/>
    </source>
</evidence>
<reference evidence="1 2" key="1">
    <citation type="submission" date="2023-12" db="EMBL/GenBank/DDBJ databases">
        <title>A high-quality genome assembly for Dillenia turbinata (Dilleniales).</title>
        <authorList>
            <person name="Chanderbali A."/>
        </authorList>
    </citation>
    <scope>NUCLEOTIDE SEQUENCE [LARGE SCALE GENOMIC DNA]</scope>
    <source>
        <strain evidence="1">LSX21</strain>
        <tissue evidence="1">Leaf</tissue>
    </source>
</reference>
<dbReference type="EMBL" id="JBAMMX010000004">
    <property type="protein sequence ID" value="KAK6942984.1"/>
    <property type="molecule type" value="Genomic_DNA"/>
</dbReference>
<keyword evidence="2" id="KW-1185">Reference proteome</keyword>
<evidence type="ECO:0000313" key="2">
    <source>
        <dbReference type="Proteomes" id="UP001370490"/>
    </source>
</evidence>
<accession>A0AAN8VZ30</accession>
<dbReference type="Proteomes" id="UP001370490">
    <property type="component" value="Unassembled WGS sequence"/>
</dbReference>
<name>A0AAN8VZ30_9MAGN</name>
<dbReference type="AlphaFoldDB" id="A0AAN8VZ30"/>
<dbReference type="PANTHER" id="PTHR47868">
    <property type="entry name" value="OS05G0457700 PROTEIN"/>
    <property type="match status" value="1"/>
</dbReference>
<gene>
    <name evidence="1" type="ORF">RJ641_028361</name>
</gene>